<protein>
    <recommendedName>
        <fullName evidence="3">Histone-lysine N-methyltransferase SETMAR</fullName>
    </recommendedName>
</protein>
<dbReference type="OrthoDB" id="10017160at2759"/>
<gene>
    <name evidence="1" type="ORF">EVAR_33604_1</name>
</gene>
<dbReference type="Proteomes" id="UP000299102">
    <property type="component" value="Unassembled WGS sequence"/>
</dbReference>
<comment type="caution">
    <text evidence="1">The sequence shown here is derived from an EMBL/GenBank/DDBJ whole genome shotgun (WGS) entry which is preliminary data.</text>
</comment>
<reference evidence="1 2" key="1">
    <citation type="journal article" date="2019" name="Commun. Biol.">
        <title>The bagworm genome reveals a unique fibroin gene that provides high tensile strength.</title>
        <authorList>
            <person name="Kono N."/>
            <person name="Nakamura H."/>
            <person name="Ohtoshi R."/>
            <person name="Tomita M."/>
            <person name="Numata K."/>
            <person name="Arakawa K."/>
        </authorList>
    </citation>
    <scope>NUCLEOTIDE SEQUENCE [LARGE SCALE GENOMIC DNA]</scope>
</reference>
<dbReference type="AlphaFoldDB" id="A0A4C1WCM4"/>
<evidence type="ECO:0000313" key="2">
    <source>
        <dbReference type="Proteomes" id="UP000299102"/>
    </source>
</evidence>
<dbReference type="EMBL" id="BGZK01000512">
    <property type="protein sequence ID" value="GBP47887.1"/>
    <property type="molecule type" value="Genomic_DNA"/>
</dbReference>
<keyword evidence="2" id="KW-1185">Reference proteome</keyword>
<evidence type="ECO:0008006" key="3">
    <source>
        <dbReference type="Google" id="ProtNLM"/>
    </source>
</evidence>
<organism evidence="1 2">
    <name type="scientific">Eumeta variegata</name>
    <name type="common">Bagworm moth</name>
    <name type="synonym">Eumeta japonica</name>
    <dbReference type="NCBI Taxonomy" id="151549"/>
    <lineage>
        <taxon>Eukaryota</taxon>
        <taxon>Metazoa</taxon>
        <taxon>Ecdysozoa</taxon>
        <taxon>Arthropoda</taxon>
        <taxon>Hexapoda</taxon>
        <taxon>Insecta</taxon>
        <taxon>Pterygota</taxon>
        <taxon>Neoptera</taxon>
        <taxon>Endopterygota</taxon>
        <taxon>Lepidoptera</taxon>
        <taxon>Glossata</taxon>
        <taxon>Ditrysia</taxon>
        <taxon>Tineoidea</taxon>
        <taxon>Psychidae</taxon>
        <taxon>Oiketicinae</taxon>
        <taxon>Eumeta</taxon>
    </lineage>
</organism>
<proteinExistence type="predicted"/>
<accession>A0A4C1WCM4</accession>
<name>A0A4C1WCM4_EUMVA</name>
<sequence length="106" mass="12214">MRSTGRKRGWGLEFLMVRELNRGRGRKRKKFESDQAFHDEAPSLATVYNWFDEFKCGRINLTDDLGEGTTSTATSEDNISAVRLMIEINKRVTYQPTRFGQTYASV</sequence>
<evidence type="ECO:0000313" key="1">
    <source>
        <dbReference type="EMBL" id="GBP47887.1"/>
    </source>
</evidence>